<keyword evidence="4" id="KW-1133">Transmembrane helix</keyword>
<keyword evidence="8" id="KW-0407">Ion channel</keyword>
<feature type="coiled-coil region" evidence="9">
    <location>
        <begin position="109"/>
        <end position="136"/>
    </location>
</feature>
<feature type="domain" description="Cyclic nucleotide-binding" evidence="11">
    <location>
        <begin position="1"/>
        <end position="78"/>
    </location>
</feature>
<evidence type="ECO:0000256" key="6">
    <source>
        <dbReference type="ARBA" id="ARBA00023136"/>
    </source>
</evidence>
<feature type="compositionally biased region" description="Basic and acidic residues" evidence="10">
    <location>
        <begin position="178"/>
        <end position="192"/>
    </location>
</feature>
<keyword evidence="7" id="KW-1071">Ligand-gated ion channel</keyword>
<accession>A0ABN7RTH8</accession>
<evidence type="ECO:0000256" key="3">
    <source>
        <dbReference type="ARBA" id="ARBA00022692"/>
    </source>
</evidence>
<dbReference type="InterPro" id="IPR018490">
    <property type="entry name" value="cNMP-bd_dom_sf"/>
</dbReference>
<dbReference type="PANTHER" id="PTHR45638">
    <property type="entry name" value="CYCLIC NUCLEOTIDE-GATED CATION CHANNEL SUBUNIT A"/>
    <property type="match status" value="1"/>
</dbReference>
<dbReference type="Pfam" id="PF00027">
    <property type="entry name" value="cNMP_binding"/>
    <property type="match status" value="1"/>
</dbReference>
<sequence>MYIILQGDLEVVADDGKTRFCVLSSGKYFGEISIMEIPGSKAGNRRTANVRSIGFSDLFCLAKEDLTEVLVEYPDAKKILEEKGRAMLMKDNLIDLDWIDEATRHKQFMDSLKSDVELIKNQMALLMENFDRISRERASPRKRLQTHPIVYEDPDDDLLTTILEEPNQNAIDPEEEKADQSSVKKAESKEEDVFSDASNSDNESVLSNSSTIPTLPPTPTPPVKQPTKSVSLSMNNKNNSHSIVDSDTDSDDGAEQAFCSVNLLDIVHKNFAARSTEEQVLERQRKQVARLSTEATPAGRNFRKAINIFLERLGRSKFDL</sequence>
<dbReference type="PROSITE" id="PS00889">
    <property type="entry name" value="CNMP_BINDING_2"/>
    <property type="match status" value="1"/>
</dbReference>
<dbReference type="InterPro" id="IPR050866">
    <property type="entry name" value="CNG_cation_channel"/>
</dbReference>
<keyword evidence="5" id="KW-0406">Ion transport</keyword>
<evidence type="ECO:0000313" key="13">
    <source>
        <dbReference type="Proteomes" id="UP001158576"/>
    </source>
</evidence>
<keyword evidence="9" id="KW-0175">Coiled coil</keyword>
<dbReference type="PANTHER" id="PTHR45638:SF11">
    <property type="entry name" value="CYCLIC NUCLEOTIDE-GATED CATION CHANNEL SUBUNIT A"/>
    <property type="match status" value="1"/>
</dbReference>
<comment type="subcellular location">
    <subcellularLocation>
        <location evidence="1">Membrane</location>
        <topology evidence="1">Multi-pass membrane protein</topology>
    </subcellularLocation>
</comment>
<evidence type="ECO:0000313" key="12">
    <source>
        <dbReference type="EMBL" id="CAG5083559.1"/>
    </source>
</evidence>
<dbReference type="InterPro" id="IPR018488">
    <property type="entry name" value="cNMP-bd_CS"/>
</dbReference>
<evidence type="ECO:0000256" key="4">
    <source>
        <dbReference type="ARBA" id="ARBA00022989"/>
    </source>
</evidence>
<keyword evidence="2" id="KW-0813">Transport</keyword>
<gene>
    <name evidence="12" type="ORF">OKIOD_LOCUS1965</name>
</gene>
<dbReference type="InterPro" id="IPR000595">
    <property type="entry name" value="cNMP-bd_dom"/>
</dbReference>
<keyword evidence="3" id="KW-0812">Transmembrane</keyword>
<organism evidence="12 13">
    <name type="scientific">Oikopleura dioica</name>
    <name type="common">Tunicate</name>
    <dbReference type="NCBI Taxonomy" id="34765"/>
    <lineage>
        <taxon>Eukaryota</taxon>
        <taxon>Metazoa</taxon>
        <taxon>Chordata</taxon>
        <taxon>Tunicata</taxon>
        <taxon>Appendicularia</taxon>
        <taxon>Copelata</taxon>
        <taxon>Oikopleuridae</taxon>
        <taxon>Oikopleura</taxon>
    </lineage>
</organism>
<dbReference type="Gene3D" id="2.60.120.10">
    <property type="entry name" value="Jelly Rolls"/>
    <property type="match status" value="1"/>
</dbReference>
<dbReference type="SUPFAM" id="SSF51206">
    <property type="entry name" value="cAMP-binding domain-like"/>
    <property type="match status" value="1"/>
</dbReference>
<feature type="compositionally biased region" description="Pro residues" evidence="10">
    <location>
        <begin position="214"/>
        <end position="224"/>
    </location>
</feature>
<evidence type="ECO:0000256" key="8">
    <source>
        <dbReference type="ARBA" id="ARBA00023303"/>
    </source>
</evidence>
<dbReference type="Pfam" id="PF16526">
    <property type="entry name" value="CLZ"/>
    <property type="match status" value="1"/>
</dbReference>
<keyword evidence="13" id="KW-1185">Reference proteome</keyword>
<evidence type="ECO:0000259" key="11">
    <source>
        <dbReference type="PROSITE" id="PS50042"/>
    </source>
</evidence>
<evidence type="ECO:0000256" key="2">
    <source>
        <dbReference type="ARBA" id="ARBA00022448"/>
    </source>
</evidence>
<keyword evidence="6" id="KW-0472">Membrane</keyword>
<evidence type="ECO:0000256" key="7">
    <source>
        <dbReference type="ARBA" id="ARBA00023286"/>
    </source>
</evidence>
<evidence type="ECO:0000256" key="9">
    <source>
        <dbReference type="SAM" id="Coils"/>
    </source>
</evidence>
<evidence type="ECO:0000256" key="5">
    <source>
        <dbReference type="ARBA" id="ARBA00023065"/>
    </source>
</evidence>
<dbReference type="Proteomes" id="UP001158576">
    <property type="component" value="Chromosome PAR"/>
</dbReference>
<feature type="region of interest" description="Disordered" evidence="10">
    <location>
        <begin position="166"/>
        <end position="251"/>
    </location>
</feature>
<name>A0ABN7RTH8_OIKDI</name>
<protein>
    <submittedName>
        <fullName evidence="12">Oidioi.mRNA.OKI2018_I69.PAR.g10407.t1.cds</fullName>
    </submittedName>
</protein>
<dbReference type="PROSITE" id="PS50042">
    <property type="entry name" value="CNMP_BINDING_3"/>
    <property type="match status" value="1"/>
</dbReference>
<dbReference type="InterPro" id="IPR014710">
    <property type="entry name" value="RmlC-like_jellyroll"/>
</dbReference>
<feature type="compositionally biased region" description="Polar residues" evidence="10">
    <location>
        <begin position="228"/>
        <end position="245"/>
    </location>
</feature>
<dbReference type="CDD" id="cd00038">
    <property type="entry name" value="CAP_ED"/>
    <property type="match status" value="1"/>
</dbReference>
<reference evidence="12 13" key="1">
    <citation type="submission" date="2021-04" db="EMBL/GenBank/DDBJ databases">
        <authorList>
            <person name="Bliznina A."/>
        </authorList>
    </citation>
    <scope>NUCLEOTIDE SEQUENCE [LARGE SCALE GENOMIC DNA]</scope>
</reference>
<dbReference type="InterPro" id="IPR032406">
    <property type="entry name" value="CLZ_dom"/>
</dbReference>
<evidence type="ECO:0000256" key="1">
    <source>
        <dbReference type="ARBA" id="ARBA00004141"/>
    </source>
</evidence>
<feature type="compositionally biased region" description="Polar residues" evidence="10">
    <location>
        <begin position="196"/>
        <end position="210"/>
    </location>
</feature>
<evidence type="ECO:0000256" key="10">
    <source>
        <dbReference type="SAM" id="MobiDB-lite"/>
    </source>
</evidence>
<dbReference type="EMBL" id="OU015568">
    <property type="protein sequence ID" value="CAG5083559.1"/>
    <property type="molecule type" value="Genomic_DNA"/>
</dbReference>
<proteinExistence type="predicted"/>